<evidence type="ECO:0000256" key="1">
    <source>
        <dbReference type="SAM" id="MobiDB-lite"/>
    </source>
</evidence>
<evidence type="ECO:0000313" key="3">
    <source>
        <dbReference type="Proteomes" id="UP000803884"/>
    </source>
</evidence>
<organism evidence="2 3">
    <name type="scientific">Cladosporium halotolerans</name>
    <dbReference type="NCBI Taxonomy" id="1052096"/>
    <lineage>
        <taxon>Eukaryota</taxon>
        <taxon>Fungi</taxon>
        <taxon>Dikarya</taxon>
        <taxon>Ascomycota</taxon>
        <taxon>Pezizomycotina</taxon>
        <taxon>Dothideomycetes</taxon>
        <taxon>Dothideomycetidae</taxon>
        <taxon>Cladosporiales</taxon>
        <taxon>Cladosporiaceae</taxon>
        <taxon>Cladosporium</taxon>
    </lineage>
</organism>
<accession>A0AB34KW39</accession>
<feature type="compositionally biased region" description="Basic and acidic residues" evidence="1">
    <location>
        <begin position="24"/>
        <end position="51"/>
    </location>
</feature>
<dbReference type="EMBL" id="JAAQHG020000009">
    <property type="protein sequence ID" value="KAL1587765.1"/>
    <property type="molecule type" value="Genomic_DNA"/>
</dbReference>
<proteinExistence type="predicted"/>
<protein>
    <submittedName>
        <fullName evidence="2">Uncharacterized protein</fullName>
    </submittedName>
</protein>
<feature type="region of interest" description="Disordered" evidence="1">
    <location>
        <begin position="10"/>
        <end position="159"/>
    </location>
</feature>
<dbReference type="GeneID" id="96005069"/>
<dbReference type="RefSeq" id="XP_069230870.1">
    <property type="nucleotide sequence ID" value="XM_069372231.1"/>
</dbReference>
<evidence type="ECO:0000313" key="2">
    <source>
        <dbReference type="EMBL" id="KAL1587765.1"/>
    </source>
</evidence>
<name>A0AB34KW39_9PEZI</name>
<feature type="compositionally biased region" description="Basic residues" evidence="1">
    <location>
        <begin position="88"/>
        <end position="98"/>
    </location>
</feature>
<reference evidence="2 3" key="1">
    <citation type="journal article" date="2020" name="Microbiol. Resour. Announc.">
        <title>Draft Genome Sequence of a Cladosporium Species Isolated from the Mesophotic Ascidian Didemnum maculosum.</title>
        <authorList>
            <person name="Gioti A."/>
            <person name="Siaperas R."/>
            <person name="Nikolaivits E."/>
            <person name="Le Goff G."/>
            <person name="Ouazzani J."/>
            <person name="Kotoulas G."/>
            <person name="Topakas E."/>
        </authorList>
    </citation>
    <scope>NUCLEOTIDE SEQUENCE [LARGE SCALE GENOMIC DNA]</scope>
    <source>
        <strain evidence="2 3">TM138-S3</strain>
    </source>
</reference>
<dbReference type="Proteomes" id="UP000803884">
    <property type="component" value="Unassembled WGS sequence"/>
</dbReference>
<keyword evidence="3" id="KW-1185">Reference proteome</keyword>
<sequence length="186" mass="20858">MAVAVALRMFGMLEPGDNSGPYEKGADRDLKTGSHDEGINGSRKNLERHETGQNQVLTPTAADDHSPPKSSLLGDLGDNGEDNEVKFLSKRRVHHKARSSQVITPNDSEDSSEGELVGPGQKKPVRNGNAWPQQSTSEGHEQRRKRAHSEIKREEEALDREEETFMKELKRRREEIAKSKRYVDSC</sequence>
<comment type="caution">
    <text evidence="2">The sequence shown here is derived from an EMBL/GenBank/DDBJ whole genome shotgun (WGS) entry which is preliminary data.</text>
</comment>
<gene>
    <name evidence="2" type="ORF">WHR41_03625</name>
</gene>
<dbReference type="AlphaFoldDB" id="A0AB34KW39"/>